<gene>
    <name evidence="2" type="ORF">B0A55_12532</name>
</gene>
<dbReference type="AlphaFoldDB" id="A0A4U0W8P6"/>
<dbReference type="Proteomes" id="UP000309340">
    <property type="component" value="Unassembled WGS sequence"/>
</dbReference>
<reference evidence="2 3" key="1">
    <citation type="submission" date="2017-03" db="EMBL/GenBank/DDBJ databases">
        <title>Genomes of endolithic fungi from Antarctica.</title>
        <authorList>
            <person name="Coleine C."/>
            <person name="Masonjones S."/>
            <person name="Stajich J.E."/>
        </authorList>
    </citation>
    <scope>NUCLEOTIDE SEQUENCE [LARGE SCALE GENOMIC DNA]</scope>
    <source>
        <strain evidence="2 3">CCFEE 5184</strain>
    </source>
</reference>
<protein>
    <submittedName>
        <fullName evidence="2">Uncharacterized protein</fullName>
    </submittedName>
</protein>
<proteinExistence type="predicted"/>
<feature type="region of interest" description="Disordered" evidence="1">
    <location>
        <begin position="90"/>
        <end position="110"/>
    </location>
</feature>
<evidence type="ECO:0000313" key="2">
    <source>
        <dbReference type="EMBL" id="TKA58648.1"/>
    </source>
</evidence>
<keyword evidence="3" id="KW-1185">Reference proteome</keyword>
<evidence type="ECO:0000313" key="3">
    <source>
        <dbReference type="Proteomes" id="UP000309340"/>
    </source>
</evidence>
<name>A0A4U0W8P6_9PEZI</name>
<feature type="compositionally biased region" description="Acidic residues" evidence="1">
    <location>
        <begin position="94"/>
        <end position="110"/>
    </location>
</feature>
<evidence type="ECO:0000256" key="1">
    <source>
        <dbReference type="SAM" id="MobiDB-lite"/>
    </source>
</evidence>
<dbReference type="EMBL" id="NAJQ01001463">
    <property type="protein sequence ID" value="TKA58648.1"/>
    <property type="molecule type" value="Genomic_DNA"/>
</dbReference>
<comment type="caution">
    <text evidence="2">The sequence shown here is derived from an EMBL/GenBank/DDBJ whole genome shotgun (WGS) entry which is preliminary data.</text>
</comment>
<organism evidence="2 3">
    <name type="scientific">Friedmanniomyces simplex</name>
    <dbReference type="NCBI Taxonomy" id="329884"/>
    <lineage>
        <taxon>Eukaryota</taxon>
        <taxon>Fungi</taxon>
        <taxon>Dikarya</taxon>
        <taxon>Ascomycota</taxon>
        <taxon>Pezizomycotina</taxon>
        <taxon>Dothideomycetes</taxon>
        <taxon>Dothideomycetidae</taxon>
        <taxon>Mycosphaerellales</taxon>
        <taxon>Teratosphaeriaceae</taxon>
        <taxon>Friedmanniomyces</taxon>
    </lineage>
</organism>
<sequence>MCSLSITNNTHAVTHYPTLTQCPLSKPPRCFSLLLYPNKQSLYKRAANRAPRPRRPADAIWTLLADAADEELLELDEAEAVLEPPVAEAALAPEEPDEPTEPEEPDEPDAAEPVAATTLPLAMPADAPVVTATPAAPPRTTVVELPTLMEMYETVPLAFWARLVTPSGRPAGMVATAGWLVTTTGEAVSPAGTLAATGWLVTTTGETVSPAGTLAAAETLGWPVTTPRELVSVSSVVCGTL</sequence>
<accession>A0A4U0W8P6</accession>